<gene>
    <name evidence="1" type="ORF">Vadar_026348</name>
</gene>
<accession>A0ACB7Z0A9</accession>
<evidence type="ECO:0000313" key="1">
    <source>
        <dbReference type="EMBL" id="KAH7858655.1"/>
    </source>
</evidence>
<keyword evidence="2" id="KW-1185">Reference proteome</keyword>
<organism evidence="1 2">
    <name type="scientific">Vaccinium darrowii</name>
    <dbReference type="NCBI Taxonomy" id="229202"/>
    <lineage>
        <taxon>Eukaryota</taxon>
        <taxon>Viridiplantae</taxon>
        <taxon>Streptophyta</taxon>
        <taxon>Embryophyta</taxon>
        <taxon>Tracheophyta</taxon>
        <taxon>Spermatophyta</taxon>
        <taxon>Magnoliopsida</taxon>
        <taxon>eudicotyledons</taxon>
        <taxon>Gunneridae</taxon>
        <taxon>Pentapetalae</taxon>
        <taxon>asterids</taxon>
        <taxon>Ericales</taxon>
        <taxon>Ericaceae</taxon>
        <taxon>Vaccinioideae</taxon>
        <taxon>Vaccinieae</taxon>
        <taxon>Vaccinium</taxon>
    </lineage>
</organism>
<sequence>MEPGNGDQHEGEGSGQGIRAIERILAAMARQSEQHTAFMLWQNQQATAAGSGTGLLEKFKKLFPTEFEGTINPEDAENWLKTVERVLMAMGVTDEQKVTLATFSLKGEALLWWEASQRLLSAPLPDVQPPVPQVITWARFVQAFNDQYFPEAFKFEQEAMFITLDQEKGKMTVPEYEAKFNALSRYASDLVDTDEKKCRRFRVGLERNVRTRLTSYKQASYADLVDMARQVGKDVEQMLNEREQVKRIKTEASQASRASKFGGYYRSDSKFQHQKGRNDSKQQSGQGQGTSRPSMGRGGSSSGRGTSFQCYRCGSPEHGIRDCPEVSKGVKCYNCGEMGHISKQCLKPRASATSSTGSAFMGRGATSSTRVGRGGGTSGSTAPGRVYAMTRQHVQASPEVVTEWRSSSIRSNGVKVYDFQMRVVHRSPLVAMAERLKDERTLAAMAERIREMKGKRKRRMREKENMGCCTPCNKWQCAHKFQSYFT</sequence>
<evidence type="ECO:0000313" key="2">
    <source>
        <dbReference type="Proteomes" id="UP000828048"/>
    </source>
</evidence>
<protein>
    <submittedName>
        <fullName evidence="1">Uncharacterized protein</fullName>
    </submittedName>
</protein>
<reference evidence="1 2" key="1">
    <citation type="journal article" date="2021" name="Hortic Res">
        <title>High-quality reference genome and annotation aids understanding of berry development for evergreen blueberry (Vaccinium darrowii).</title>
        <authorList>
            <person name="Yu J."/>
            <person name="Hulse-Kemp A.M."/>
            <person name="Babiker E."/>
            <person name="Staton M."/>
        </authorList>
    </citation>
    <scope>NUCLEOTIDE SEQUENCE [LARGE SCALE GENOMIC DNA]</scope>
    <source>
        <strain evidence="2">cv. NJ 8807/NJ 8810</strain>
        <tissue evidence="1">Young leaf</tissue>
    </source>
</reference>
<dbReference type="Proteomes" id="UP000828048">
    <property type="component" value="Chromosome 3"/>
</dbReference>
<name>A0ACB7Z0A9_9ERIC</name>
<proteinExistence type="predicted"/>
<comment type="caution">
    <text evidence="1">The sequence shown here is derived from an EMBL/GenBank/DDBJ whole genome shotgun (WGS) entry which is preliminary data.</text>
</comment>
<dbReference type="EMBL" id="CM037153">
    <property type="protein sequence ID" value="KAH7858655.1"/>
    <property type="molecule type" value="Genomic_DNA"/>
</dbReference>